<reference evidence="1 2" key="2">
    <citation type="journal article" date="2021" name="Genomics">
        <title>High-quality reference genome for Clonorchis sinensis.</title>
        <authorList>
            <person name="Young N.D."/>
            <person name="Stroehlein A.J."/>
            <person name="Kinkar L."/>
            <person name="Wang T."/>
            <person name="Sohn W.M."/>
            <person name="Chang B.C.H."/>
            <person name="Kaur P."/>
            <person name="Weisz D."/>
            <person name="Dudchenko O."/>
            <person name="Aiden E.L."/>
            <person name="Korhonen P.K."/>
            <person name="Gasser R.B."/>
        </authorList>
    </citation>
    <scope>NUCLEOTIDE SEQUENCE [LARGE SCALE GENOMIC DNA]</scope>
    <source>
        <strain evidence="1">Cs-k2</strain>
    </source>
</reference>
<dbReference type="InParanoid" id="A0A3R7D653"/>
<proteinExistence type="predicted"/>
<dbReference type="Proteomes" id="UP000286415">
    <property type="component" value="Unassembled WGS sequence"/>
</dbReference>
<name>A0A3R7D653_CLOSI</name>
<evidence type="ECO:0000313" key="2">
    <source>
        <dbReference type="Proteomes" id="UP000286415"/>
    </source>
</evidence>
<accession>A0A3R7D653</accession>
<dbReference type="EMBL" id="NIRI02000042">
    <property type="protein sequence ID" value="KAG5450548.1"/>
    <property type="molecule type" value="Genomic_DNA"/>
</dbReference>
<organism evidence="1 2">
    <name type="scientific">Clonorchis sinensis</name>
    <name type="common">Chinese liver fluke</name>
    <dbReference type="NCBI Taxonomy" id="79923"/>
    <lineage>
        <taxon>Eukaryota</taxon>
        <taxon>Metazoa</taxon>
        <taxon>Spiralia</taxon>
        <taxon>Lophotrochozoa</taxon>
        <taxon>Platyhelminthes</taxon>
        <taxon>Trematoda</taxon>
        <taxon>Digenea</taxon>
        <taxon>Opisthorchiida</taxon>
        <taxon>Opisthorchiata</taxon>
        <taxon>Opisthorchiidae</taxon>
        <taxon>Clonorchis</taxon>
    </lineage>
</organism>
<evidence type="ECO:0000313" key="1">
    <source>
        <dbReference type="EMBL" id="KAG5450548.1"/>
    </source>
</evidence>
<gene>
    <name evidence="1" type="ORF">CSKR_101712</name>
</gene>
<keyword evidence="2" id="KW-1185">Reference proteome</keyword>
<comment type="caution">
    <text evidence="1">The sequence shown here is derived from an EMBL/GenBank/DDBJ whole genome shotgun (WGS) entry which is preliminary data.</text>
</comment>
<dbReference type="AlphaFoldDB" id="A0A3R7D653"/>
<protein>
    <submittedName>
        <fullName evidence="1">Uncharacterized protein</fullName>
    </submittedName>
</protein>
<reference evidence="1 2" key="1">
    <citation type="journal article" date="2018" name="Biotechnol. Adv.">
        <title>Improved genomic resources and new bioinformatic workflow for the carcinogenic parasite Clonorchis sinensis: Biotechnological implications.</title>
        <authorList>
            <person name="Wang D."/>
            <person name="Korhonen P.K."/>
            <person name="Gasser R.B."/>
            <person name="Young N.D."/>
        </authorList>
    </citation>
    <scope>NUCLEOTIDE SEQUENCE [LARGE SCALE GENOMIC DNA]</scope>
    <source>
        <strain evidence="1">Cs-k2</strain>
    </source>
</reference>
<sequence length="305" mass="34908">MQYRRIFRHSKEGASPTTAALQRVHPVGGTSIATPGFQAVRRKQTPTCKSIWKVIDAVGNYQHVRHARSVWEESLLNWGYQVVGNKVVWDGSLQNAFHHVARHANWRDTRFLPRRGNSGFVERLTEHQGEMFCQCVRRFLQDPRMDLVWPQRAERVNIVQELTNVLLREGQVTRGFLIPVPQEERGWLISAPVSRVFKQHASVFSGEVWNGGLFLYASLADYWFTAVPHFTIYQLSITSVTVSIVKMLGECSSVSLAEFSVNLCGRSSIASSRQSRHQFLLSAQDPYKYTSFFNLFSRLNENCNT</sequence>